<dbReference type="CDD" id="cd00082">
    <property type="entry name" value="HisKA"/>
    <property type="match status" value="1"/>
</dbReference>
<dbReference type="PROSITE" id="PS50885">
    <property type="entry name" value="HAMP"/>
    <property type="match status" value="1"/>
</dbReference>
<reference evidence="13 14" key="1">
    <citation type="submission" date="2017-08" db="EMBL/GenBank/DDBJ databases">
        <title>A Genome Sequence of Oceanimonas doudoroffii ATCC 27123T.</title>
        <authorList>
            <person name="Brennan M.A."/>
            <person name="Maclea K.S."/>
            <person name="Mcclelland W.D."/>
            <person name="Trachtenberg A.M."/>
        </authorList>
    </citation>
    <scope>NUCLEOTIDE SEQUENCE [LARGE SCALE GENOMIC DNA]</scope>
    <source>
        <strain evidence="13 14">ATCC 27123</strain>
    </source>
</reference>
<proteinExistence type="predicted"/>
<dbReference type="AlphaFoldDB" id="A0A233RDW1"/>
<keyword evidence="10" id="KW-0812">Transmembrane</keyword>
<evidence type="ECO:0000313" key="13">
    <source>
        <dbReference type="EMBL" id="OXY81578.1"/>
    </source>
</evidence>
<sequence length="449" mass="51041">MNRRLLWKLCATIAVGTVALFSLLNYLMEHTETSMSHIDRKHRQTLLDYGAEAERLYNAGDEAALARWLAELQRREQTWAAVLHSHLEPVANSVINQRFQDGFRLGRSVDWMIHLYFTENPIMEVTFASGHTHFLIQLPQRMRPGGYQPHTRVLLQLALPLLLLVLLSLVLYRHLMQPLRQLEKATRRFSEGEHRVRVRASLGKRNDELARLAETFDHMAARTEGLIQSQRHLIADLSHELRTPLTRIEMAVDRAEQTADVTTVLTRIRRDGALMRQLAEDTLTLAWLENERPRLNGDDFDLTDLLDSLLDDARFEFPHHRIRASLPDDAPLANSSQRALGQAIENVLRNALDHTPPGREVAITLTNLDSGYCLTIDDQGPGVPDEHLDRIFQPFFRLDAARRSETSSFGLGLALARRQLEAAGGRITASNRLEGGLRMCILLPQQGPE</sequence>
<comment type="caution">
    <text evidence="13">The sequence shown here is derived from an EMBL/GenBank/DDBJ whole genome shotgun (WGS) entry which is preliminary data.</text>
</comment>
<dbReference type="PANTHER" id="PTHR44936:SF10">
    <property type="entry name" value="SENSOR PROTEIN RSTB"/>
    <property type="match status" value="1"/>
</dbReference>
<keyword evidence="8 13" id="KW-0418">Kinase</keyword>
<feature type="domain" description="Histidine kinase" evidence="11">
    <location>
        <begin position="236"/>
        <end position="447"/>
    </location>
</feature>
<keyword evidence="5" id="KW-0597">Phosphoprotein</keyword>
<dbReference type="InterPro" id="IPR036097">
    <property type="entry name" value="HisK_dim/P_sf"/>
</dbReference>
<evidence type="ECO:0000256" key="2">
    <source>
        <dbReference type="ARBA" id="ARBA00004651"/>
    </source>
</evidence>
<dbReference type="InterPro" id="IPR005467">
    <property type="entry name" value="His_kinase_dom"/>
</dbReference>
<dbReference type="InterPro" id="IPR050980">
    <property type="entry name" value="2C_sensor_his_kinase"/>
</dbReference>
<comment type="subcellular location">
    <subcellularLocation>
        <location evidence="2">Cell membrane</location>
        <topology evidence="2">Multi-pass membrane protein</topology>
    </subcellularLocation>
</comment>
<dbReference type="SMART" id="SM00387">
    <property type="entry name" value="HATPase_c"/>
    <property type="match status" value="1"/>
</dbReference>
<keyword evidence="10" id="KW-1133">Transmembrane helix</keyword>
<evidence type="ECO:0000313" key="14">
    <source>
        <dbReference type="Proteomes" id="UP000242757"/>
    </source>
</evidence>
<dbReference type="Proteomes" id="UP000242757">
    <property type="component" value="Unassembled WGS sequence"/>
</dbReference>
<dbReference type="Gene3D" id="1.10.287.130">
    <property type="match status" value="1"/>
</dbReference>
<keyword evidence="6" id="KW-0808">Transferase</keyword>
<dbReference type="InterPro" id="IPR003660">
    <property type="entry name" value="HAMP_dom"/>
</dbReference>
<dbReference type="PRINTS" id="PR00344">
    <property type="entry name" value="BCTRLSENSOR"/>
</dbReference>
<evidence type="ECO:0000259" key="11">
    <source>
        <dbReference type="PROSITE" id="PS50109"/>
    </source>
</evidence>
<keyword evidence="7" id="KW-0547">Nucleotide-binding</keyword>
<keyword evidence="10" id="KW-0472">Membrane</keyword>
<dbReference type="SUPFAM" id="SSF158472">
    <property type="entry name" value="HAMP domain-like"/>
    <property type="match status" value="1"/>
</dbReference>
<dbReference type="RefSeq" id="WP_094200946.1">
    <property type="nucleotide sequence ID" value="NZ_NBIM01000003.1"/>
</dbReference>
<feature type="domain" description="HAMP" evidence="12">
    <location>
        <begin position="173"/>
        <end position="228"/>
    </location>
</feature>
<dbReference type="GO" id="GO:0005886">
    <property type="term" value="C:plasma membrane"/>
    <property type="evidence" value="ECO:0007669"/>
    <property type="project" value="UniProtKB-SubCell"/>
</dbReference>
<dbReference type="Pfam" id="PF16750">
    <property type="entry name" value="HK_sensor"/>
    <property type="match status" value="1"/>
</dbReference>
<keyword evidence="9" id="KW-0067">ATP-binding</keyword>
<dbReference type="Gene3D" id="6.10.340.10">
    <property type="match status" value="1"/>
</dbReference>
<dbReference type="PROSITE" id="PS50109">
    <property type="entry name" value="HIS_KIN"/>
    <property type="match status" value="1"/>
</dbReference>
<gene>
    <name evidence="13" type="ORF">B6S08_11435</name>
</gene>
<evidence type="ECO:0000256" key="8">
    <source>
        <dbReference type="ARBA" id="ARBA00022777"/>
    </source>
</evidence>
<evidence type="ECO:0000256" key="9">
    <source>
        <dbReference type="ARBA" id="ARBA00022840"/>
    </source>
</evidence>
<dbReference type="InterPro" id="IPR003661">
    <property type="entry name" value="HisK_dim/P_dom"/>
</dbReference>
<dbReference type="SMART" id="SM00388">
    <property type="entry name" value="HisKA"/>
    <property type="match status" value="1"/>
</dbReference>
<evidence type="ECO:0000256" key="1">
    <source>
        <dbReference type="ARBA" id="ARBA00000085"/>
    </source>
</evidence>
<evidence type="ECO:0000256" key="4">
    <source>
        <dbReference type="ARBA" id="ARBA00022475"/>
    </source>
</evidence>
<dbReference type="CDD" id="cd06225">
    <property type="entry name" value="HAMP"/>
    <property type="match status" value="1"/>
</dbReference>
<dbReference type="SUPFAM" id="SSF47384">
    <property type="entry name" value="Homodimeric domain of signal transducing histidine kinase"/>
    <property type="match status" value="1"/>
</dbReference>
<dbReference type="InterPro" id="IPR036890">
    <property type="entry name" value="HATPase_C_sf"/>
</dbReference>
<dbReference type="Pfam" id="PF00672">
    <property type="entry name" value="HAMP"/>
    <property type="match status" value="1"/>
</dbReference>
<dbReference type="GO" id="GO:0000155">
    <property type="term" value="F:phosphorelay sensor kinase activity"/>
    <property type="evidence" value="ECO:0007669"/>
    <property type="project" value="InterPro"/>
</dbReference>
<evidence type="ECO:0000256" key="10">
    <source>
        <dbReference type="SAM" id="Phobius"/>
    </source>
</evidence>
<dbReference type="GO" id="GO:0005524">
    <property type="term" value="F:ATP binding"/>
    <property type="evidence" value="ECO:0007669"/>
    <property type="project" value="UniProtKB-KW"/>
</dbReference>
<name>A0A233RDW1_9GAMM</name>
<evidence type="ECO:0000256" key="3">
    <source>
        <dbReference type="ARBA" id="ARBA00012438"/>
    </source>
</evidence>
<accession>A0A233RDW1</accession>
<dbReference type="InterPro" id="IPR038428">
    <property type="entry name" value="HK_sensor_dom_sf"/>
</dbReference>
<dbReference type="SUPFAM" id="SSF55874">
    <property type="entry name" value="ATPase domain of HSP90 chaperone/DNA topoisomerase II/histidine kinase"/>
    <property type="match status" value="1"/>
</dbReference>
<dbReference type="EC" id="2.7.13.3" evidence="3"/>
<dbReference type="PANTHER" id="PTHR44936">
    <property type="entry name" value="SENSOR PROTEIN CREC"/>
    <property type="match status" value="1"/>
</dbReference>
<evidence type="ECO:0000256" key="7">
    <source>
        <dbReference type="ARBA" id="ARBA00022741"/>
    </source>
</evidence>
<dbReference type="OrthoDB" id="9804645at2"/>
<keyword evidence="14" id="KW-1185">Reference proteome</keyword>
<protein>
    <recommendedName>
        <fullName evidence="3">histidine kinase</fullName>
        <ecNumber evidence="3">2.7.13.3</ecNumber>
    </recommendedName>
</protein>
<dbReference type="InterPro" id="IPR003594">
    <property type="entry name" value="HATPase_dom"/>
</dbReference>
<feature type="transmembrane region" description="Helical" evidence="10">
    <location>
        <begin position="153"/>
        <end position="172"/>
    </location>
</feature>
<evidence type="ECO:0000256" key="5">
    <source>
        <dbReference type="ARBA" id="ARBA00022553"/>
    </source>
</evidence>
<dbReference type="InterPro" id="IPR031930">
    <property type="entry name" value="HK_sensor"/>
</dbReference>
<comment type="catalytic activity">
    <reaction evidence="1">
        <text>ATP + protein L-histidine = ADP + protein N-phospho-L-histidine.</text>
        <dbReference type="EC" id="2.7.13.3"/>
    </reaction>
</comment>
<evidence type="ECO:0000256" key="6">
    <source>
        <dbReference type="ARBA" id="ARBA00022679"/>
    </source>
</evidence>
<dbReference type="EMBL" id="NBIM01000003">
    <property type="protein sequence ID" value="OXY81578.1"/>
    <property type="molecule type" value="Genomic_DNA"/>
</dbReference>
<dbReference type="Gene3D" id="3.30.450.170">
    <property type="entry name" value="Two-component histidine kinase, sensor domain"/>
    <property type="match status" value="1"/>
</dbReference>
<keyword evidence="4" id="KW-1003">Cell membrane</keyword>
<dbReference type="Pfam" id="PF00512">
    <property type="entry name" value="HisKA"/>
    <property type="match status" value="1"/>
</dbReference>
<dbReference type="SMART" id="SM00304">
    <property type="entry name" value="HAMP"/>
    <property type="match status" value="1"/>
</dbReference>
<dbReference type="InterPro" id="IPR004358">
    <property type="entry name" value="Sig_transdc_His_kin-like_C"/>
</dbReference>
<dbReference type="Pfam" id="PF02518">
    <property type="entry name" value="HATPase_c"/>
    <property type="match status" value="1"/>
</dbReference>
<organism evidence="13 14">
    <name type="scientific">Oceanimonas doudoroffii</name>
    <dbReference type="NCBI Taxonomy" id="84158"/>
    <lineage>
        <taxon>Bacteria</taxon>
        <taxon>Pseudomonadati</taxon>
        <taxon>Pseudomonadota</taxon>
        <taxon>Gammaproteobacteria</taxon>
        <taxon>Aeromonadales</taxon>
        <taxon>Aeromonadaceae</taxon>
        <taxon>Oceanimonas</taxon>
    </lineage>
</organism>
<feature type="transmembrane region" description="Helical" evidence="10">
    <location>
        <begin position="6"/>
        <end position="27"/>
    </location>
</feature>
<dbReference type="Gene3D" id="3.30.565.10">
    <property type="entry name" value="Histidine kinase-like ATPase, C-terminal domain"/>
    <property type="match status" value="1"/>
</dbReference>
<evidence type="ECO:0000259" key="12">
    <source>
        <dbReference type="PROSITE" id="PS50885"/>
    </source>
</evidence>